<reference evidence="7 8" key="1">
    <citation type="submission" date="2014-12" db="EMBL/GenBank/DDBJ databases">
        <title>Comparative genome analysis of Bacillus coagulans HM-08, Clostridium butyricum HM-68, Bacillus subtilis HM-66 and Bacillus licheniformis BL-09.</title>
        <authorList>
            <person name="Zhang H."/>
        </authorList>
    </citation>
    <scope>NUCLEOTIDE SEQUENCE [LARGE SCALE GENOMIC DNA]</scope>
    <source>
        <strain evidence="7 8">HM-66</strain>
    </source>
</reference>
<evidence type="ECO:0000259" key="6">
    <source>
        <dbReference type="PROSITE" id="PS51900"/>
    </source>
</evidence>
<name>A0A0D1KM29_BACIU</name>
<dbReference type="PROSITE" id="PS51898">
    <property type="entry name" value="TYR_RECOMBINASE"/>
    <property type="match status" value="1"/>
</dbReference>
<dbReference type="InterPro" id="IPR010998">
    <property type="entry name" value="Integrase_recombinase_N"/>
</dbReference>
<feature type="domain" description="Tyr recombinase" evidence="5">
    <location>
        <begin position="118"/>
        <end position="308"/>
    </location>
</feature>
<dbReference type="GO" id="GO:0003677">
    <property type="term" value="F:DNA binding"/>
    <property type="evidence" value="ECO:0007669"/>
    <property type="project" value="UniProtKB-UniRule"/>
</dbReference>
<keyword evidence="2 4" id="KW-0238">DNA-binding</keyword>
<dbReference type="AlphaFoldDB" id="A0A0D1KM29"/>
<dbReference type="CDD" id="cd00397">
    <property type="entry name" value="DNA_BRE_C"/>
    <property type="match status" value="1"/>
</dbReference>
<dbReference type="GO" id="GO:0015074">
    <property type="term" value="P:DNA integration"/>
    <property type="evidence" value="ECO:0007669"/>
    <property type="project" value="UniProtKB-KW"/>
</dbReference>
<dbReference type="InterPro" id="IPR050090">
    <property type="entry name" value="Tyrosine_recombinase_XerCD"/>
</dbReference>
<protein>
    <submittedName>
        <fullName evidence="7">Integrase family protein</fullName>
    </submittedName>
</protein>
<evidence type="ECO:0000259" key="5">
    <source>
        <dbReference type="PROSITE" id="PS51898"/>
    </source>
</evidence>
<dbReference type="Gene3D" id="1.10.150.130">
    <property type="match status" value="1"/>
</dbReference>
<comment type="caution">
    <text evidence="7">The sequence shown here is derived from an EMBL/GenBank/DDBJ whole genome shotgun (WGS) entry which is preliminary data.</text>
</comment>
<organism evidence="7 8">
    <name type="scientific">Bacillus subtilis</name>
    <dbReference type="NCBI Taxonomy" id="1423"/>
    <lineage>
        <taxon>Bacteria</taxon>
        <taxon>Bacillati</taxon>
        <taxon>Bacillota</taxon>
        <taxon>Bacilli</taxon>
        <taxon>Bacillales</taxon>
        <taxon>Bacillaceae</taxon>
        <taxon>Bacillus</taxon>
    </lineage>
</organism>
<dbReference type="PATRIC" id="fig|1423.173.peg.3713"/>
<dbReference type="InterPro" id="IPR013762">
    <property type="entry name" value="Integrase-like_cat_sf"/>
</dbReference>
<dbReference type="Pfam" id="PF02899">
    <property type="entry name" value="Phage_int_SAM_1"/>
    <property type="match status" value="1"/>
</dbReference>
<evidence type="ECO:0000313" key="8">
    <source>
        <dbReference type="Proteomes" id="UP000032247"/>
    </source>
</evidence>
<dbReference type="Pfam" id="PF00589">
    <property type="entry name" value="Phage_integrase"/>
    <property type="match status" value="1"/>
</dbReference>
<dbReference type="PROSITE" id="PS51900">
    <property type="entry name" value="CB"/>
    <property type="match status" value="1"/>
</dbReference>
<dbReference type="Proteomes" id="UP000032247">
    <property type="component" value="Unassembled WGS sequence"/>
</dbReference>
<evidence type="ECO:0000256" key="1">
    <source>
        <dbReference type="ARBA" id="ARBA00022908"/>
    </source>
</evidence>
<sequence length="311" mass="36192">MGNLIQLPERKSLIEEYAEFLSSGKSAGTVRAYVQVVRELTEWIAKRPGSAGMFRPEQFTKTAMEIYLNELHKAGYSVSHLNKVKSAASSFAIWLIEEKEVMSRNPTRRIPLPTEPSLAPRELDSEQRYVLRNLVEKHCDLRGKAIFALGFWAALRVSDIAWLRMEDVHIGPKIGWIRAGYKGNKYREIDVVNEVRRPLAEYLEYGRKYKESEYVFTSQRSTRLTEDGIEHWFRKLKSLATKDEWELIKDIAFHDLRHDFAHRARESGWTLEEISYYLGHITKKGTPAISTTARYTQVSRKQLKDKLRLIK</sequence>
<keyword evidence="3" id="KW-0233">DNA recombination</keyword>
<proteinExistence type="predicted"/>
<dbReference type="InterPro" id="IPR044068">
    <property type="entry name" value="CB"/>
</dbReference>
<feature type="domain" description="Core-binding (CB)" evidence="6">
    <location>
        <begin position="8"/>
        <end position="96"/>
    </location>
</feature>
<dbReference type="PANTHER" id="PTHR30349">
    <property type="entry name" value="PHAGE INTEGRASE-RELATED"/>
    <property type="match status" value="1"/>
</dbReference>
<evidence type="ECO:0000256" key="4">
    <source>
        <dbReference type="PROSITE-ProRule" id="PRU01248"/>
    </source>
</evidence>
<dbReference type="SUPFAM" id="SSF56349">
    <property type="entry name" value="DNA breaking-rejoining enzymes"/>
    <property type="match status" value="1"/>
</dbReference>
<dbReference type="PANTHER" id="PTHR30349:SF81">
    <property type="entry name" value="TYROSINE RECOMBINASE XERC"/>
    <property type="match status" value="1"/>
</dbReference>
<dbReference type="InterPro" id="IPR004107">
    <property type="entry name" value="Integrase_SAM-like_N"/>
</dbReference>
<gene>
    <name evidence="7" type="ORF">SC09_contig10orf00035</name>
</gene>
<dbReference type="GO" id="GO:0006310">
    <property type="term" value="P:DNA recombination"/>
    <property type="evidence" value="ECO:0007669"/>
    <property type="project" value="UniProtKB-KW"/>
</dbReference>
<accession>A0A0D1KM29</accession>
<evidence type="ECO:0000313" key="7">
    <source>
        <dbReference type="EMBL" id="KIU09860.1"/>
    </source>
</evidence>
<keyword evidence="1" id="KW-0229">DNA integration</keyword>
<dbReference type="InterPro" id="IPR002104">
    <property type="entry name" value="Integrase_catalytic"/>
</dbReference>
<dbReference type="Gene3D" id="1.10.443.10">
    <property type="entry name" value="Intergrase catalytic core"/>
    <property type="match status" value="1"/>
</dbReference>
<evidence type="ECO:0000256" key="3">
    <source>
        <dbReference type="ARBA" id="ARBA00023172"/>
    </source>
</evidence>
<dbReference type="EMBL" id="JXBC01000007">
    <property type="protein sequence ID" value="KIU09860.1"/>
    <property type="molecule type" value="Genomic_DNA"/>
</dbReference>
<dbReference type="InterPro" id="IPR011010">
    <property type="entry name" value="DNA_brk_join_enz"/>
</dbReference>
<evidence type="ECO:0000256" key="2">
    <source>
        <dbReference type="ARBA" id="ARBA00023125"/>
    </source>
</evidence>